<name>A0A1Y2BWP4_9FUNG</name>
<dbReference type="OrthoDB" id="10515141at2759"/>
<proteinExistence type="predicted"/>
<gene>
    <name evidence="1" type="ORF">BCR33DRAFT_720411</name>
</gene>
<protein>
    <submittedName>
        <fullName evidence="1">Uncharacterized protein</fullName>
    </submittedName>
</protein>
<sequence length="224" mass="25521">MRPRATSDTRVLSQSTQPRRLQLFSRSDCELVSQHRRSKTTESKKTQHPNRIPILSESQTTLVITLRKPMSEIQNQSVDAFLAETAALFDSTEADATTSSSNLTSAFDAFKHSLGKYIRENNMSGKQARRDLVIRARRFATENTNDTHITFVVHRTKNIGRENGGRVCGRQQRGIIQRIGYSGFELRVLEAIAEYQAPIIRERQQRLHAATVNEARELFMLGLY</sequence>
<evidence type="ECO:0000313" key="1">
    <source>
        <dbReference type="EMBL" id="ORY39176.1"/>
    </source>
</evidence>
<dbReference type="AlphaFoldDB" id="A0A1Y2BWP4"/>
<keyword evidence="2" id="KW-1185">Reference proteome</keyword>
<accession>A0A1Y2BWP4</accession>
<comment type="caution">
    <text evidence="1">The sequence shown here is derived from an EMBL/GenBank/DDBJ whole genome shotgun (WGS) entry which is preliminary data.</text>
</comment>
<organism evidence="1 2">
    <name type="scientific">Rhizoclosmatium globosum</name>
    <dbReference type="NCBI Taxonomy" id="329046"/>
    <lineage>
        <taxon>Eukaryota</taxon>
        <taxon>Fungi</taxon>
        <taxon>Fungi incertae sedis</taxon>
        <taxon>Chytridiomycota</taxon>
        <taxon>Chytridiomycota incertae sedis</taxon>
        <taxon>Chytridiomycetes</taxon>
        <taxon>Chytridiales</taxon>
        <taxon>Chytriomycetaceae</taxon>
        <taxon>Rhizoclosmatium</taxon>
    </lineage>
</organism>
<reference evidence="1 2" key="1">
    <citation type="submission" date="2016-07" db="EMBL/GenBank/DDBJ databases">
        <title>Pervasive Adenine N6-methylation of Active Genes in Fungi.</title>
        <authorList>
            <consortium name="DOE Joint Genome Institute"/>
            <person name="Mondo S.J."/>
            <person name="Dannebaum R.O."/>
            <person name="Kuo R.C."/>
            <person name="Labutti K."/>
            <person name="Haridas S."/>
            <person name="Kuo A."/>
            <person name="Salamov A."/>
            <person name="Ahrendt S.R."/>
            <person name="Lipzen A."/>
            <person name="Sullivan W."/>
            <person name="Andreopoulos W.B."/>
            <person name="Clum A."/>
            <person name="Lindquist E."/>
            <person name="Daum C."/>
            <person name="Ramamoorthy G.K."/>
            <person name="Gryganskyi A."/>
            <person name="Culley D."/>
            <person name="Magnuson J.K."/>
            <person name="James T.Y."/>
            <person name="O'Malley M.A."/>
            <person name="Stajich J.E."/>
            <person name="Spatafora J.W."/>
            <person name="Visel A."/>
            <person name="Grigoriev I.V."/>
        </authorList>
    </citation>
    <scope>NUCLEOTIDE SEQUENCE [LARGE SCALE GENOMIC DNA]</scope>
    <source>
        <strain evidence="1 2">JEL800</strain>
    </source>
</reference>
<evidence type="ECO:0000313" key="2">
    <source>
        <dbReference type="Proteomes" id="UP000193642"/>
    </source>
</evidence>
<dbReference type="Proteomes" id="UP000193642">
    <property type="component" value="Unassembled WGS sequence"/>
</dbReference>
<dbReference type="EMBL" id="MCGO01000041">
    <property type="protein sequence ID" value="ORY39176.1"/>
    <property type="molecule type" value="Genomic_DNA"/>
</dbReference>